<dbReference type="Gene3D" id="3.30.2350.10">
    <property type="entry name" value="Pseudouridine synthase"/>
    <property type="match status" value="1"/>
</dbReference>
<evidence type="ECO:0000259" key="5">
    <source>
        <dbReference type="SMART" id="SM00363"/>
    </source>
</evidence>
<comment type="catalytic activity">
    <reaction evidence="4">
        <text>a uridine in RNA = a pseudouridine in RNA</text>
        <dbReference type="Rhea" id="RHEA:48348"/>
        <dbReference type="Rhea" id="RHEA-COMP:12068"/>
        <dbReference type="Rhea" id="RHEA-COMP:12069"/>
        <dbReference type="ChEBI" id="CHEBI:65314"/>
        <dbReference type="ChEBI" id="CHEBI:65315"/>
    </reaction>
</comment>
<keyword evidence="2 4" id="KW-0413">Isomerase</keyword>
<proteinExistence type="inferred from homology"/>
<dbReference type="PROSITE" id="PS01129">
    <property type="entry name" value="PSI_RLU"/>
    <property type="match status" value="1"/>
</dbReference>
<evidence type="ECO:0000256" key="4">
    <source>
        <dbReference type="RuleBase" id="RU362028"/>
    </source>
</evidence>
<dbReference type="CDD" id="cd02869">
    <property type="entry name" value="PseudoU_synth_RluA_like"/>
    <property type="match status" value="1"/>
</dbReference>
<evidence type="ECO:0000313" key="6">
    <source>
        <dbReference type="EMBL" id="MDR7091684.1"/>
    </source>
</evidence>
<comment type="caution">
    <text evidence="6">The sequence shown here is derived from an EMBL/GenBank/DDBJ whole genome shotgun (WGS) entry which is preliminary data.</text>
</comment>
<dbReference type="PANTHER" id="PTHR21600">
    <property type="entry name" value="MITOCHONDRIAL RNA PSEUDOURIDINE SYNTHASE"/>
    <property type="match status" value="1"/>
</dbReference>
<dbReference type="CDD" id="cd00165">
    <property type="entry name" value="S4"/>
    <property type="match status" value="1"/>
</dbReference>
<dbReference type="InterPro" id="IPR006225">
    <property type="entry name" value="PsdUridine_synth_RluC/D"/>
</dbReference>
<sequence length="301" mass="33472">MSEKLHVSEPAGLMVFLSTQLQGWARSKIKQRLQSGCVSVNGTTITQHDYALQNGDLVEVGATAKAASSSPSQLEILYSDRDIIAINKPAGLLSVGNAKETQQHALAILRNQLSRRTHAVKLWPVNRIDRDTSGVLLFATSREMREAVMDKWDQAEKTYLAIVEGCPDPAQGTIDQPLRLDEVEYRVHVGAHPDAKPAITHFKTERTNTTRTLLQVQIDTGRQHQIRAHLSWLGYPVVGDERYGTNGDRMGLHALRLKIIHPKTGKELVFETPAPADFFALMNQNSSTTRGKKLTKPVSRR</sequence>
<dbReference type="InterPro" id="IPR006145">
    <property type="entry name" value="PsdUridine_synth_RsuA/RluA"/>
</dbReference>
<dbReference type="NCBIfam" id="TIGR00005">
    <property type="entry name" value="rluA_subfam"/>
    <property type="match status" value="1"/>
</dbReference>
<dbReference type="SUPFAM" id="SSF55174">
    <property type="entry name" value="Alpha-L RNA-binding motif"/>
    <property type="match status" value="1"/>
</dbReference>
<reference evidence="6 7" key="1">
    <citation type="submission" date="2023-07" db="EMBL/GenBank/DDBJ databases">
        <title>Sorghum-associated microbial communities from plants grown in Nebraska, USA.</title>
        <authorList>
            <person name="Schachtman D."/>
        </authorList>
    </citation>
    <scope>NUCLEOTIDE SEQUENCE [LARGE SCALE GENOMIC DNA]</scope>
    <source>
        <strain evidence="6 7">BE190</strain>
    </source>
</reference>
<dbReference type="SMART" id="SM00363">
    <property type="entry name" value="S4"/>
    <property type="match status" value="1"/>
</dbReference>
<gene>
    <name evidence="6" type="ORF">J2X05_003719</name>
</gene>
<name>A0ABU1V2N8_9GAMM</name>
<dbReference type="Proteomes" id="UP001253595">
    <property type="component" value="Unassembled WGS sequence"/>
</dbReference>
<dbReference type="InterPro" id="IPR050188">
    <property type="entry name" value="RluA_PseudoU_synthase"/>
</dbReference>
<dbReference type="RefSeq" id="WP_310075243.1">
    <property type="nucleotide sequence ID" value="NZ_JAVDVX010000007.1"/>
</dbReference>
<dbReference type="Gene3D" id="3.10.290.10">
    <property type="entry name" value="RNA-binding S4 domain"/>
    <property type="match status" value="1"/>
</dbReference>
<dbReference type="SUPFAM" id="SSF55120">
    <property type="entry name" value="Pseudouridine synthase"/>
    <property type="match status" value="1"/>
</dbReference>
<dbReference type="EC" id="5.4.99.-" evidence="4"/>
<keyword evidence="3" id="KW-0694">RNA-binding</keyword>
<accession>A0ABU1V2N8</accession>
<dbReference type="InterPro" id="IPR006224">
    <property type="entry name" value="PsdUridine_synth_RluA-like_CS"/>
</dbReference>
<keyword evidence="7" id="KW-1185">Reference proteome</keyword>
<dbReference type="PROSITE" id="PS50889">
    <property type="entry name" value="S4"/>
    <property type="match status" value="1"/>
</dbReference>
<dbReference type="InterPro" id="IPR020103">
    <property type="entry name" value="PsdUridine_synth_cat_dom_sf"/>
</dbReference>
<evidence type="ECO:0000256" key="3">
    <source>
        <dbReference type="PROSITE-ProRule" id="PRU00182"/>
    </source>
</evidence>
<comment type="similarity">
    <text evidence="1 4">Belongs to the pseudouridine synthase RluA family.</text>
</comment>
<evidence type="ECO:0000256" key="1">
    <source>
        <dbReference type="ARBA" id="ARBA00010876"/>
    </source>
</evidence>
<evidence type="ECO:0000256" key="2">
    <source>
        <dbReference type="ARBA" id="ARBA00023235"/>
    </source>
</evidence>
<dbReference type="GO" id="GO:0160140">
    <property type="term" value="F:23S rRNA pseudouridine(1911/1915/1917) synthase activity"/>
    <property type="evidence" value="ECO:0007669"/>
    <property type="project" value="UniProtKB-EC"/>
</dbReference>
<dbReference type="InterPro" id="IPR036986">
    <property type="entry name" value="S4_RNA-bd_sf"/>
</dbReference>
<dbReference type="Pfam" id="PF00849">
    <property type="entry name" value="PseudoU_synth_2"/>
    <property type="match status" value="1"/>
</dbReference>
<comment type="function">
    <text evidence="4">Responsible for synthesis of pseudouridine from uracil.</text>
</comment>
<dbReference type="EMBL" id="JAVDVX010000007">
    <property type="protein sequence ID" value="MDR7091684.1"/>
    <property type="molecule type" value="Genomic_DNA"/>
</dbReference>
<dbReference type="InterPro" id="IPR002942">
    <property type="entry name" value="S4_RNA-bd"/>
</dbReference>
<protein>
    <recommendedName>
        <fullName evidence="4">Pseudouridine synthase</fullName>
        <ecNumber evidence="4">5.4.99.-</ecNumber>
    </recommendedName>
</protein>
<organism evidence="6 7">
    <name type="scientific">Cellvibrio fibrivorans</name>
    <dbReference type="NCBI Taxonomy" id="126350"/>
    <lineage>
        <taxon>Bacteria</taxon>
        <taxon>Pseudomonadati</taxon>
        <taxon>Pseudomonadota</taxon>
        <taxon>Gammaproteobacteria</taxon>
        <taxon>Cellvibrionales</taxon>
        <taxon>Cellvibrionaceae</taxon>
        <taxon>Cellvibrio</taxon>
    </lineage>
</organism>
<feature type="domain" description="RNA-binding S4" evidence="5">
    <location>
        <begin position="11"/>
        <end position="69"/>
    </location>
</feature>
<evidence type="ECO:0000313" key="7">
    <source>
        <dbReference type="Proteomes" id="UP001253595"/>
    </source>
</evidence>